<evidence type="ECO:0000313" key="3">
    <source>
        <dbReference type="EMBL" id="CAF9907890.1"/>
    </source>
</evidence>
<protein>
    <recommendedName>
        <fullName evidence="2">NAD(P)-binding domain-containing protein</fullName>
    </recommendedName>
</protein>
<proteinExistence type="inferred from homology"/>
<reference evidence="3" key="1">
    <citation type="submission" date="2021-03" db="EMBL/GenBank/DDBJ databases">
        <authorList>
            <person name="Tagirdzhanova G."/>
        </authorList>
    </citation>
    <scope>NUCLEOTIDE SEQUENCE</scope>
</reference>
<dbReference type="InterPro" id="IPR016040">
    <property type="entry name" value="NAD(P)-bd_dom"/>
</dbReference>
<evidence type="ECO:0000259" key="2">
    <source>
        <dbReference type="Pfam" id="PF13460"/>
    </source>
</evidence>
<dbReference type="Gene3D" id="3.40.50.720">
    <property type="entry name" value="NAD(P)-binding Rossmann-like Domain"/>
    <property type="match status" value="1"/>
</dbReference>
<dbReference type="Proteomes" id="UP000664534">
    <property type="component" value="Unassembled WGS sequence"/>
</dbReference>
<comment type="similarity">
    <text evidence="1">Belongs to the avfA family.</text>
</comment>
<dbReference type="AlphaFoldDB" id="A0A8H3ELR4"/>
<name>A0A8H3ELR4_9LECA</name>
<keyword evidence="4" id="KW-1185">Reference proteome</keyword>
<dbReference type="SUPFAM" id="SSF51735">
    <property type="entry name" value="NAD(P)-binding Rossmann-fold domains"/>
    <property type="match status" value="1"/>
</dbReference>
<dbReference type="PANTHER" id="PTHR43355">
    <property type="entry name" value="FLAVIN REDUCTASE (NADPH)"/>
    <property type="match status" value="1"/>
</dbReference>
<dbReference type="InterPro" id="IPR036291">
    <property type="entry name" value="NAD(P)-bd_dom_sf"/>
</dbReference>
<dbReference type="GO" id="GO:0016646">
    <property type="term" value="F:oxidoreductase activity, acting on the CH-NH group of donors, NAD or NADP as acceptor"/>
    <property type="evidence" value="ECO:0007669"/>
    <property type="project" value="TreeGrafter"/>
</dbReference>
<dbReference type="InterPro" id="IPR051606">
    <property type="entry name" value="Polyketide_Oxido-like"/>
</dbReference>
<comment type="caution">
    <text evidence="3">The sequence shown here is derived from an EMBL/GenBank/DDBJ whole genome shotgun (WGS) entry which is preliminary data.</text>
</comment>
<sequence length="297" mass="32198">MSVLYAVEGFTSVAHHQAAYATEETLLPHLPTPSATGQASIYVLSTSTTTSMKILIIGAAGRVGSAALAACLSKQHHVTAMLRNPAKLAPELRNHPRLRVTQGDATSHASLVDAIKDTEAIIQAAVYGSNSPFGTSDSEKVVRCIIGAVKEVQASRPIWARPIRLWVMSGQVLMDIPGYAGKVEGDVFPIHPEHYKNYDFLQKDAKDVDWSLLCPGRIDQGEPAGPLVITTDRVGLWQEPRIWGRIPLIGPALNVVYNWRQQSLTYASVGDYLSNHLGSGGDMRGKRVGLLEDPSKQ</sequence>
<organism evidence="3 4">
    <name type="scientific">Imshaugia aleurites</name>
    <dbReference type="NCBI Taxonomy" id="172621"/>
    <lineage>
        <taxon>Eukaryota</taxon>
        <taxon>Fungi</taxon>
        <taxon>Dikarya</taxon>
        <taxon>Ascomycota</taxon>
        <taxon>Pezizomycotina</taxon>
        <taxon>Lecanoromycetes</taxon>
        <taxon>OSLEUM clade</taxon>
        <taxon>Lecanoromycetidae</taxon>
        <taxon>Lecanorales</taxon>
        <taxon>Lecanorineae</taxon>
        <taxon>Parmeliaceae</taxon>
        <taxon>Imshaugia</taxon>
    </lineage>
</organism>
<evidence type="ECO:0000256" key="1">
    <source>
        <dbReference type="ARBA" id="ARBA00038376"/>
    </source>
</evidence>
<feature type="domain" description="NAD(P)-binding" evidence="2">
    <location>
        <begin position="58"/>
        <end position="231"/>
    </location>
</feature>
<accession>A0A8H3ELR4</accession>
<dbReference type="PANTHER" id="PTHR43355:SF2">
    <property type="entry name" value="FLAVIN REDUCTASE (NADPH)"/>
    <property type="match status" value="1"/>
</dbReference>
<dbReference type="Pfam" id="PF13460">
    <property type="entry name" value="NAD_binding_10"/>
    <property type="match status" value="1"/>
</dbReference>
<evidence type="ECO:0000313" key="4">
    <source>
        <dbReference type="Proteomes" id="UP000664534"/>
    </source>
</evidence>
<dbReference type="OrthoDB" id="10254221at2759"/>
<dbReference type="EMBL" id="CAJPDT010000004">
    <property type="protein sequence ID" value="CAF9907890.1"/>
    <property type="molecule type" value="Genomic_DNA"/>
</dbReference>
<gene>
    <name evidence="3" type="ORF">IMSHALPRED_006524</name>
</gene>